<name>A0A9D4I6Y2_DREPO</name>
<organism evidence="2 3">
    <name type="scientific">Dreissena polymorpha</name>
    <name type="common">Zebra mussel</name>
    <name type="synonym">Mytilus polymorpha</name>
    <dbReference type="NCBI Taxonomy" id="45954"/>
    <lineage>
        <taxon>Eukaryota</taxon>
        <taxon>Metazoa</taxon>
        <taxon>Spiralia</taxon>
        <taxon>Lophotrochozoa</taxon>
        <taxon>Mollusca</taxon>
        <taxon>Bivalvia</taxon>
        <taxon>Autobranchia</taxon>
        <taxon>Heteroconchia</taxon>
        <taxon>Euheterodonta</taxon>
        <taxon>Imparidentia</taxon>
        <taxon>Neoheterodontei</taxon>
        <taxon>Myida</taxon>
        <taxon>Dreissenoidea</taxon>
        <taxon>Dreissenidae</taxon>
        <taxon>Dreissena</taxon>
    </lineage>
</organism>
<keyword evidence="3" id="KW-1185">Reference proteome</keyword>
<evidence type="ECO:0000313" key="2">
    <source>
        <dbReference type="EMBL" id="KAH3750520.1"/>
    </source>
</evidence>
<comment type="caution">
    <text evidence="2">The sequence shown here is derived from an EMBL/GenBank/DDBJ whole genome shotgun (WGS) entry which is preliminary data.</text>
</comment>
<evidence type="ECO:0000313" key="3">
    <source>
        <dbReference type="Proteomes" id="UP000828390"/>
    </source>
</evidence>
<proteinExistence type="predicted"/>
<reference evidence="2" key="1">
    <citation type="journal article" date="2019" name="bioRxiv">
        <title>The Genome of the Zebra Mussel, Dreissena polymorpha: A Resource for Invasive Species Research.</title>
        <authorList>
            <person name="McCartney M.A."/>
            <person name="Auch B."/>
            <person name="Kono T."/>
            <person name="Mallez S."/>
            <person name="Zhang Y."/>
            <person name="Obille A."/>
            <person name="Becker A."/>
            <person name="Abrahante J.E."/>
            <person name="Garbe J."/>
            <person name="Badalamenti J.P."/>
            <person name="Herman A."/>
            <person name="Mangelson H."/>
            <person name="Liachko I."/>
            <person name="Sullivan S."/>
            <person name="Sone E.D."/>
            <person name="Koren S."/>
            <person name="Silverstein K.A.T."/>
            <person name="Beckman K.B."/>
            <person name="Gohl D.M."/>
        </authorList>
    </citation>
    <scope>NUCLEOTIDE SEQUENCE</scope>
    <source>
        <strain evidence="2">Duluth1</strain>
        <tissue evidence="2">Whole animal</tissue>
    </source>
</reference>
<dbReference type="InterPro" id="IPR035706">
    <property type="entry name" value="AAA_9"/>
</dbReference>
<dbReference type="GO" id="GO:0030286">
    <property type="term" value="C:dynein complex"/>
    <property type="evidence" value="ECO:0007669"/>
    <property type="project" value="InterPro"/>
</dbReference>
<reference evidence="2" key="2">
    <citation type="submission" date="2020-11" db="EMBL/GenBank/DDBJ databases">
        <authorList>
            <person name="McCartney M.A."/>
            <person name="Auch B."/>
            <person name="Kono T."/>
            <person name="Mallez S."/>
            <person name="Becker A."/>
            <person name="Gohl D.M."/>
            <person name="Silverstein K.A.T."/>
            <person name="Koren S."/>
            <person name="Bechman K.B."/>
            <person name="Herman A."/>
            <person name="Abrahante J.E."/>
            <person name="Garbe J."/>
        </authorList>
    </citation>
    <scope>NUCLEOTIDE SEQUENCE</scope>
    <source>
        <strain evidence="2">Duluth1</strain>
        <tissue evidence="2">Whole animal</tissue>
    </source>
</reference>
<dbReference type="PANTHER" id="PTHR22878">
    <property type="entry name" value="DYNEIN HEAVY CHAIN 6, AXONEMAL-LIKE-RELATED"/>
    <property type="match status" value="1"/>
</dbReference>
<dbReference type="Proteomes" id="UP000828390">
    <property type="component" value="Unassembled WGS sequence"/>
</dbReference>
<accession>A0A9D4I6Y2</accession>
<dbReference type="Pfam" id="PF12781">
    <property type="entry name" value="AAA_9"/>
    <property type="match status" value="1"/>
</dbReference>
<sequence length="139" mass="16082">MSLGLNPDRLVVPAVAFAILTAGPRLCEVGTRLDEFLCEWDNHRYYIEPIAFDMQLVQRYCIDVKVLRLNQFMVSCVESGAYMICIGDKEIEYNPEFRFYIRTKLSNPHYTPEISTKTTIVNFAVKEQGLRILEQEGHD</sequence>
<gene>
    <name evidence="2" type="ORF">DPMN_185046</name>
</gene>
<dbReference type="PANTHER" id="PTHR22878:SF68">
    <property type="entry name" value="DYNEIN HEAVY CHAIN 6, AXONEMAL-LIKE"/>
    <property type="match status" value="1"/>
</dbReference>
<dbReference type="EMBL" id="JAIWYP010000010">
    <property type="protein sequence ID" value="KAH3750520.1"/>
    <property type="molecule type" value="Genomic_DNA"/>
</dbReference>
<dbReference type="Gene3D" id="3.40.50.300">
    <property type="entry name" value="P-loop containing nucleotide triphosphate hydrolases"/>
    <property type="match status" value="1"/>
</dbReference>
<dbReference type="GO" id="GO:0051959">
    <property type="term" value="F:dynein light intermediate chain binding"/>
    <property type="evidence" value="ECO:0007669"/>
    <property type="project" value="InterPro"/>
</dbReference>
<dbReference type="InterPro" id="IPR027417">
    <property type="entry name" value="P-loop_NTPase"/>
</dbReference>
<dbReference type="AlphaFoldDB" id="A0A9D4I6Y2"/>
<feature type="domain" description="Dynein heavy chain ATP-binding dynein motor region" evidence="1">
    <location>
        <begin position="79"/>
        <end position="131"/>
    </location>
</feature>
<dbReference type="InterPro" id="IPR026983">
    <property type="entry name" value="DHC"/>
</dbReference>
<protein>
    <recommendedName>
        <fullName evidence="1">Dynein heavy chain ATP-binding dynein motor region domain-containing protein</fullName>
    </recommendedName>
</protein>
<dbReference type="GO" id="GO:0045505">
    <property type="term" value="F:dynein intermediate chain binding"/>
    <property type="evidence" value="ECO:0007669"/>
    <property type="project" value="InterPro"/>
</dbReference>
<evidence type="ECO:0000259" key="1">
    <source>
        <dbReference type="Pfam" id="PF12781"/>
    </source>
</evidence>
<dbReference type="GO" id="GO:0007018">
    <property type="term" value="P:microtubule-based movement"/>
    <property type="evidence" value="ECO:0007669"/>
    <property type="project" value="InterPro"/>
</dbReference>